<proteinExistence type="predicted"/>
<dbReference type="GeneID" id="82258839"/>
<evidence type="ECO:0000256" key="1">
    <source>
        <dbReference type="SAM" id="SignalP"/>
    </source>
</evidence>
<feature type="chain" id="PRO_5010374390" evidence="1">
    <location>
        <begin position="21"/>
        <end position="705"/>
    </location>
</feature>
<dbReference type="Proteomes" id="UP000183077">
    <property type="component" value="Unassembled WGS sequence"/>
</dbReference>
<evidence type="ECO:0000313" key="2">
    <source>
        <dbReference type="EMBL" id="SEJ42000.1"/>
    </source>
</evidence>
<sequence>MKKRLLTVALLVSGLTGAYSQVGVGTSAPISSSQLEVKATDKGVLIPRIELTSLTSFSPIDGTQAESLLIYNTATSGTGNTAITPGFYYWVSAVTGSNPVAAHWERIVNQAQLDTAIGNISNFQTSLDKVIALLRTAFPANNLIDLTKTGDTYGGGMIFTPGANPVVEYLYFDTASSSYVKKNITSDIISLLNGSEPKTLLVKTTDKTKQYYISETYLIANNNTEPTQQVIDGWTTLPAGVYQVDVIGGVVNNIKEIIKAPINITEGSNTFTTVEQYIQHIASLIEGNVIYKNTGSVAAPVWEFQYWDGTQYKTILLSDLIGASESKTTFVQTTDKSKQYYISEAYLVANNQVLPTEQVVNGWNPTSLPSGVYYLDVPNGVVHNFNTIVNSPVTVNSVNYTTLEKYIQEVTKNLQDGMTKIIYDGTTGDVVFQTWNQTTSQWDTVDNTKFKTIVKASESQTQVGKSVANAAYTPVLVDSKSAEKIVYEYITENAQVKNYIDLTADIKWSIDNNTEVKNAISNILSAGGNVYFTRTDIAAGTPSGQLAIPAFSFYTINETTKLKEIVDISQVVVNAITNATAEQKQDIKNQLGDTYSSTTIVNTGDTWIDGGKIYKGVFNATVAKGTADVSAITLSVPAGKSVGNVIGIKLLNAATNQLINTSTTDVLVNVNALTFKIGVGNWYALLPEVITQDFSIKVIAEYSVK</sequence>
<dbReference type="EMBL" id="FNYS01000037">
    <property type="protein sequence ID" value="SEJ42000.1"/>
    <property type="molecule type" value="Genomic_DNA"/>
</dbReference>
<gene>
    <name evidence="2" type="ORF">SAMN04488018_1377</name>
</gene>
<protein>
    <submittedName>
        <fullName evidence="2">Uncharacterized protein</fullName>
    </submittedName>
</protein>
<dbReference type="AlphaFoldDB" id="A0A1H6YXL1"/>
<reference evidence="2 3" key="1">
    <citation type="submission" date="2016-10" db="EMBL/GenBank/DDBJ databases">
        <authorList>
            <person name="de Groot N.N."/>
        </authorList>
    </citation>
    <scope>NUCLEOTIDE SEQUENCE [LARGE SCALE GENOMIC DNA]</scope>
    <source>
        <strain evidence="2 3">DSM 23048</strain>
    </source>
</reference>
<feature type="signal peptide" evidence="1">
    <location>
        <begin position="1"/>
        <end position="20"/>
    </location>
</feature>
<keyword evidence="1" id="KW-0732">Signal</keyword>
<organism evidence="2 3">
    <name type="scientific">Myroides marinus</name>
    <dbReference type="NCBI Taxonomy" id="703342"/>
    <lineage>
        <taxon>Bacteria</taxon>
        <taxon>Pseudomonadati</taxon>
        <taxon>Bacteroidota</taxon>
        <taxon>Flavobacteriia</taxon>
        <taxon>Flavobacteriales</taxon>
        <taxon>Flavobacteriaceae</taxon>
        <taxon>Myroides</taxon>
    </lineage>
</organism>
<name>A0A1H6YXL1_9FLAO</name>
<accession>A0A1H6YXL1</accession>
<dbReference type="RefSeq" id="WP_074748386.1">
    <property type="nucleotide sequence ID" value="NZ_FNYS01000037.1"/>
</dbReference>
<evidence type="ECO:0000313" key="3">
    <source>
        <dbReference type="Proteomes" id="UP000183077"/>
    </source>
</evidence>